<dbReference type="GO" id="GO:0006437">
    <property type="term" value="P:tyrosyl-tRNA aminoacylation"/>
    <property type="evidence" value="ECO:0007669"/>
    <property type="project" value="UniProtKB-UniRule"/>
</dbReference>
<dbReference type="PRINTS" id="PR01040">
    <property type="entry name" value="TRNASYNTHTYR"/>
</dbReference>
<dbReference type="InterPro" id="IPR002305">
    <property type="entry name" value="aa-tRNA-synth_Ic"/>
</dbReference>
<dbReference type="PROSITE" id="PS50889">
    <property type="entry name" value="S4"/>
    <property type="match status" value="1"/>
</dbReference>
<dbReference type="Gene3D" id="3.40.50.620">
    <property type="entry name" value="HUPs"/>
    <property type="match status" value="1"/>
</dbReference>
<accession>A0A2M8L773</accession>
<dbReference type="EC" id="6.1.1.1" evidence="1 8"/>
<comment type="similarity">
    <text evidence="10">Belongs to the class-I aminoacyl-tRNA synthetase family.</text>
</comment>
<evidence type="ECO:0000256" key="1">
    <source>
        <dbReference type="ARBA" id="ARBA00013160"/>
    </source>
</evidence>
<dbReference type="Pfam" id="PF00579">
    <property type="entry name" value="tRNA-synt_1b"/>
    <property type="match status" value="1"/>
</dbReference>
<evidence type="ECO:0000256" key="10">
    <source>
        <dbReference type="RuleBase" id="RU363036"/>
    </source>
</evidence>
<comment type="catalytic activity">
    <reaction evidence="7">
        <text>tRNA(Tyr) + L-tyrosine + ATP = L-tyrosyl-tRNA(Tyr) + AMP + diphosphate + H(+)</text>
        <dbReference type="Rhea" id="RHEA:10220"/>
        <dbReference type="Rhea" id="RHEA-COMP:9706"/>
        <dbReference type="Rhea" id="RHEA-COMP:9707"/>
        <dbReference type="ChEBI" id="CHEBI:15378"/>
        <dbReference type="ChEBI" id="CHEBI:30616"/>
        <dbReference type="ChEBI" id="CHEBI:33019"/>
        <dbReference type="ChEBI" id="CHEBI:58315"/>
        <dbReference type="ChEBI" id="CHEBI:78442"/>
        <dbReference type="ChEBI" id="CHEBI:78536"/>
        <dbReference type="ChEBI" id="CHEBI:456215"/>
        <dbReference type="EC" id="6.1.1.1"/>
    </reaction>
</comment>
<evidence type="ECO:0000256" key="9">
    <source>
        <dbReference type="PROSITE-ProRule" id="PRU00182"/>
    </source>
</evidence>
<keyword evidence="3 10" id="KW-0547">Nucleotide-binding</keyword>
<dbReference type="AlphaFoldDB" id="A0A2M8L773"/>
<evidence type="ECO:0000256" key="6">
    <source>
        <dbReference type="ARBA" id="ARBA00023146"/>
    </source>
</evidence>
<dbReference type="GO" id="GO:0004831">
    <property type="term" value="F:tyrosine-tRNA ligase activity"/>
    <property type="evidence" value="ECO:0007669"/>
    <property type="project" value="UniProtKB-UniRule"/>
</dbReference>
<proteinExistence type="inferred from homology"/>
<dbReference type="PANTHER" id="PTHR11766:SF1">
    <property type="entry name" value="TYROSINE--TRNA LIGASE"/>
    <property type="match status" value="1"/>
</dbReference>
<dbReference type="PANTHER" id="PTHR11766">
    <property type="entry name" value="TYROSYL-TRNA SYNTHETASE"/>
    <property type="match status" value="1"/>
</dbReference>
<dbReference type="Pfam" id="PF01479">
    <property type="entry name" value="S4"/>
    <property type="match status" value="1"/>
</dbReference>
<keyword evidence="4 10" id="KW-0067">ATP-binding</keyword>
<dbReference type="GO" id="GO:0003723">
    <property type="term" value="F:RNA binding"/>
    <property type="evidence" value="ECO:0007669"/>
    <property type="project" value="UniProtKB-KW"/>
</dbReference>
<evidence type="ECO:0000313" key="12">
    <source>
        <dbReference type="EMBL" id="PJE70094.1"/>
    </source>
</evidence>
<dbReference type="GO" id="GO:0005829">
    <property type="term" value="C:cytosol"/>
    <property type="evidence" value="ECO:0007669"/>
    <property type="project" value="TreeGrafter"/>
</dbReference>
<dbReference type="CDD" id="cd00805">
    <property type="entry name" value="TyrRS_core"/>
    <property type="match status" value="1"/>
</dbReference>
<protein>
    <recommendedName>
        <fullName evidence="1 8">Tyrosine--tRNA ligase</fullName>
        <ecNumber evidence="1 8">6.1.1.1</ecNumber>
    </recommendedName>
</protein>
<dbReference type="GO" id="GO:0005524">
    <property type="term" value="F:ATP binding"/>
    <property type="evidence" value="ECO:0007669"/>
    <property type="project" value="UniProtKB-KW"/>
</dbReference>
<keyword evidence="2 10" id="KW-0436">Ligase</keyword>
<evidence type="ECO:0000313" key="13">
    <source>
        <dbReference type="Proteomes" id="UP000231579"/>
    </source>
</evidence>
<feature type="domain" description="RNA-binding S4" evidence="11">
    <location>
        <begin position="338"/>
        <end position="375"/>
    </location>
</feature>
<evidence type="ECO:0000256" key="2">
    <source>
        <dbReference type="ARBA" id="ARBA00022598"/>
    </source>
</evidence>
<evidence type="ECO:0000256" key="5">
    <source>
        <dbReference type="ARBA" id="ARBA00022917"/>
    </source>
</evidence>
<dbReference type="InterPro" id="IPR002942">
    <property type="entry name" value="S4_RNA-bd"/>
</dbReference>
<keyword evidence="5 10" id="KW-0648">Protein biosynthesis</keyword>
<comment type="caution">
    <text evidence="12">The sequence shown here is derived from an EMBL/GenBank/DDBJ whole genome shotgun (WGS) entry which is preliminary data.</text>
</comment>
<organism evidence="12 13">
    <name type="scientific">Candidatus Shapirobacteria bacterium CG10_big_fil_rev_8_21_14_0_10_48_15</name>
    <dbReference type="NCBI Taxonomy" id="1974484"/>
    <lineage>
        <taxon>Bacteria</taxon>
        <taxon>Candidatus Shapironibacteriota</taxon>
    </lineage>
</organism>
<dbReference type="SUPFAM" id="SSF52374">
    <property type="entry name" value="Nucleotidylyl transferase"/>
    <property type="match status" value="1"/>
</dbReference>
<dbReference type="InterPro" id="IPR036986">
    <property type="entry name" value="S4_RNA-bd_sf"/>
</dbReference>
<name>A0A2M8L773_9BACT</name>
<dbReference type="Gene3D" id="1.10.240.10">
    <property type="entry name" value="Tyrosyl-Transfer RNA Synthetase"/>
    <property type="match status" value="1"/>
</dbReference>
<dbReference type="CDD" id="cd00165">
    <property type="entry name" value="S4"/>
    <property type="match status" value="1"/>
</dbReference>
<sequence>MDKIDAVLSRGVEKIYPSPKALEKVLRSGKKIRLYQGFDPSVPNLHLGHTVGLLKLKQFQDLGHEVIFLIGDFTGMIGDPTGKLSTRKQLTKKQVQKNFQNWRKQAGTIIDFGGQNPAKVLYNSQWLSKLTFEDLLKLCHHITYQQLIKREMFRKRLKKDKDIFLHEFLYPVMQGYDSVYMDVDLEIGGSDQMFNMLVGRDLMKKIKNKEKFVLTTKLLVDKQGNKVGKTTGNALFLNASTKDMFGGVMSFPDEVTLLSFELLTDLPLSSIEVLAQAFKKEPMVVKKRLAFEISKIHHGQRAAQKAQEEFERIFQKKMLPTAIRSKKMLRGNYSLASLVFYSGSTSSKSQAKRLIKEGGAKINGKTIRDPQFKIQIQTDKKILLKIGKLKYLKIEGVKG</sequence>
<dbReference type="InterPro" id="IPR024088">
    <property type="entry name" value="Tyr-tRNA-ligase_bac-type"/>
</dbReference>
<dbReference type="SUPFAM" id="SSF55174">
    <property type="entry name" value="Alpha-L RNA-binding motif"/>
    <property type="match status" value="1"/>
</dbReference>
<evidence type="ECO:0000256" key="8">
    <source>
        <dbReference type="NCBIfam" id="TIGR00234"/>
    </source>
</evidence>
<dbReference type="Gene3D" id="3.10.290.10">
    <property type="entry name" value="RNA-binding S4 domain"/>
    <property type="match status" value="1"/>
</dbReference>
<dbReference type="NCBIfam" id="TIGR00234">
    <property type="entry name" value="tyrS"/>
    <property type="match status" value="1"/>
</dbReference>
<evidence type="ECO:0000256" key="3">
    <source>
        <dbReference type="ARBA" id="ARBA00022741"/>
    </source>
</evidence>
<evidence type="ECO:0000259" key="11">
    <source>
        <dbReference type="Pfam" id="PF01479"/>
    </source>
</evidence>
<dbReference type="EMBL" id="PFEM01000023">
    <property type="protein sequence ID" value="PJE70094.1"/>
    <property type="molecule type" value="Genomic_DNA"/>
</dbReference>
<gene>
    <name evidence="12" type="primary">tyrS</name>
    <name evidence="12" type="ORF">COU97_01550</name>
</gene>
<evidence type="ECO:0000256" key="7">
    <source>
        <dbReference type="ARBA" id="ARBA00048248"/>
    </source>
</evidence>
<dbReference type="Proteomes" id="UP000231579">
    <property type="component" value="Unassembled WGS sequence"/>
</dbReference>
<keyword evidence="6 10" id="KW-0030">Aminoacyl-tRNA synthetase</keyword>
<reference evidence="13" key="1">
    <citation type="submission" date="2017-09" db="EMBL/GenBank/DDBJ databases">
        <title>Depth-based differentiation of microbial function through sediment-hosted aquifers and enrichment of novel symbionts in the deep terrestrial subsurface.</title>
        <authorList>
            <person name="Probst A.J."/>
            <person name="Ladd B."/>
            <person name="Jarett J.K."/>
            <person name="Geller-Mcgrath D.E."/>
            <person name="Sieber C.M.K."/>
            <person name="Emerson J.B."/>
            <person name="Anantharaman K."/>
            <person name="Thomas B.C."/>
            <person name="Malmstrom R."/>
            <person name="Stieglmeier M."/>
            <person name="Klingl A."/>
            <person name="Woyke T."/>
            <person name="Ryan C.M."/>
            <person name="Banfield J.F."/>
        </authorList>
    </citation>
    <scope>NUCLEOTIDE SEQUENCE [LARGE SCALE GENOMIC DNA]</scope>
</reference>
<evidence type="ECO:0000256" key="4">
    <source>
        <dbReference type="ARBA" id="ARBA00022840"/>
    </source>
</evidence>
<dbReference type="InterPro" id="IPR002307">
    <property type="entry name" value="Tyr-tRNA-ligase"/>
</dbReference>
<dbReference type="InterPro" id="IPR014729">
    <property type="entry name" value="Rossmann-like_a/b/a_fold"/>
</dbReference>
<keyword evidence="9" id="KW-0694">RNA-binding</keyword>